<dbReference type="Proteomes" id="UP000812440">
    <property type="component" value="Chromosome 4"/>
</dbReference>
<protein>
    <recommendedName>
        <fullName evidence="2">J domain-containing protein</fullName>
    </recommendedName>
</protein>
<evidence type="ECO:0000313" key="3">
    <source>
        <dbReference type="EMBL" id="KAG8437961.1"/>
    </source>
</evidence>
<evidence type="ECO:0000259" key="2">
    <source>
        <dbReference type="PROSITE" id="PS50076"/>
    </source>
</evidence>
<feature type="transmembrane region" description="Helical" evidence="1">
    <location>
        <begin position="154"/>
        <end position="173"/>
    </location>
</feature>
<dbReference type="SMART" id="SM00271">
    <property type="entry name" value="DnaJ"/>
    <property type="match status" value="1"/>
</dbReference>
<dbReference type="InterPro" id="IPR052763">
    <property type="entry name" value="DnaJ_C4"/>
</dbReference>
<gene>
    <name evidence="3" type="ORF">GDO86_008593</name>
</gene>
<organism evidence="3 4">
    <name type="scientific">Hymenochirus boettgeri</name>
    <name type="common">Congo dwarf clawed frog</name>
    <dbReference type="NCBI Taxonomy" id="247094"/>
    <lineage>
        <taxon>Eukaryota</taxon>
        <taxon>Metazoa</taxon>
        <taxon>Chordata</taxon>
        <taxon>Craniata</taxon>
        <taxon>Vertebrata</taxon>
        <taxon>Euteleostomi</taxon>
        <taxon>Amphibia</taxon>
        <taxon>Batrachia</taxon>
        <taxon>Anura</taxon>
        <taxon>Pipoidea</taxon>
        <taxon>Pipidae</taxon>
        <taxon>Pipinae</taxon>
        <taxon>Hymenochirus</taxon>
    </lineage>
</organism>
<dbReference type="CDD" id="cd06257">
    <property type="entry name" value="DnaJ"/>
    <property type="match status" value="1"/>
</dbReference>
<dbReference type="PANTHER" id="PTHR44825:SF1">
    <property type="entry name" value="DNAJ HOMOLOG SUBFAMILY C MEMBER 4"/>
    <property type="match status" value="1"/>
</dbReference>
<dbReference type="EMBL" id="JAACNH010000007">
    <property type="protein sequence ID" value="KAG8437961.1"/>
    <property type="molecule type" value="Genomic_DNA"/>
</dbReference>
<keyword evidence="1" id="KW-1133">Transmembrane helix</keyword>
<dbReference type="Pfam" id="PF00226">
    <property type="entry name" value="DnaJ"/>
    <property type="match status" value="1"/>
</dbReference>
<dbReference type="InterPro" id="IPR036869">
    <property type="entry name" value="J_dom_sf"/>
</dbReference>
<reference evidence="3" key="1">
    <citation type="thesis" date="2020" institute="ProQuest LLC" country="789 East Eisenhower Parkway, Ann Arbor, MI, USA">
        <title>Comparative Genomics and Chromosome Evolution.</title>
        <authorList>
            <person name="Mudd A.B."/>
        </authorList>
    </citation>
    <scope>NUCLEOTIDE SEQUENCE</scope>
    <source>
        <strain evidence="3">Female2</strain>
        <tissue evidence="3">Blood</tissue>
    </source>
</reference>
<name>A0A8T2J5N6_9PIPI</name>
<sequence>MMFCRGLSKEGVHLYTTRTKRHRGTYTGSDCQDHYQLLGVGRKATTEEIKNAFFTKSKKLHPDSDPTNPLLHSQFVRLSEAYKVLSRETSRREYDLLLDALQREHWTPGVQSFYHSQYRPPPSAASEDNARYWAQFSAKRGDTSKYRKGRNSRLVLYCFLIMTGSLMMHYAGFRTLRDIHNEFMEEQNQRILKIYNEAKERARLNGFRKQQEILRQKHAEFTEKYRGKTRSDKIKK</sequence>
<dbReference type="Gene3D" id="1.10.287.110">
    <property type="entry name" value="DnaJ domain"/>
    <property type="match status" value="1"/>
</dbReference>
<comment type="caution">
    <text evidence="3">The sequence shown here is derived from an EMBL/GenBank/DDBJ whole genome shotgun (WGS) entry which is preliminary data.</text>
</comment>
<keyword evidence="4" id="KW-1185">Reference proteome</keyword>
<dbReference type="PRINTS" id="PR00625">
    <property type="entry name" value="JDOMAIN"/>
</dbReference>
<dbReference type="AlphaFoldDB" id="A0A8T2J5N6"/>
<keyword evidence="1" id="KW-0812">Transmembrane</keyword>
<dbReference type="PROSITE" id="PS50076">
    <property type="entry name" value="DNAJ_2"/>
    <property type="match status" value="1"/>
</dbReference>
<feature type="domain" description="J" evidence="2">
    <location>
        <begin position="33"/>
        <end position="98"/>
    </location>
</feature>
<dbReference type="OrthoDB" id="552049at2759"/>
<proteinExistence type="predicted"/>
<dbReference type="SUPFAM" id="SSF46565">
    <property type="entry name" value="Chaperone J-domain"/>
    <property type="match status" value="1"/>
</dbReference>
<accession>A0A8T2J5N6</accession>
<evidence type="ECO:0000256" key="1">
    <source>
        <dbReference type="SAM" id="Phobius"/>
    </source>
</evidence>
<keyword evidence="1" id="KW-0472">Membrane</keyword>
<dbReference type="InterPro" id="IPR001623">
    <property type="entry name" value="DnaJ_domain"/>
</dbReference>
<evidence type="ECO:0000313" key="4">
    <source>
        <dbReference type="Proteomes" id="UP000812440"/>
    </source>
</evidence>
<dbReference type="PANTHER" id="PTHR44825">
    <property type="match status" value="1"/>
</dbReference>